<protein>
    <submittedName>
        <fullName evidence="1">Uncharacterized protein</fullName>
    </submittedName>
</protein>
<dbReference type="AlphaFoldDB" id="T1GT18"/>
<keyword evidence="2" id="KW-1185">Reference proteome</keyword>
<dbReference type="HOGENOM" id="CLU_2815378_0_0_1"/>
<sequence>MINELSDSETVEAIGNAPSRNSKWKKWERLVFVSDIWIWRLQTFKKISSDVKLIDRDNIDEISANLL</sequence>
<dbReference type="EnsemblMetazoa" id="MESCA006837-RA">
    <property type="protein sequence ID" value="MESCA006837-PA"/>
    <property type="gene ID" value="MESCA006837"/>
</dbReference>
<accession>T1GT18</accession>
<evidence type="ECO:0000313" key="2">
    <source>
        <dbReference type="Proteomes" id="UP000015102"/>
    </source>
</evidence>
<name>T1GT18_MEGSC</name>
<evidence type="ECO:0000313" key="1">
    <source>
        <dbReference type="EnsemblMetazoa" id="MESCA006837-PA"/>
    </source>
</evidence>
<dbReference type="EMBL" id="CAQQ02175575">
    <property type="status" value="NOT_ANNOTATED_CDS"/>
    <property type="molecule type" value="Genomic_DNA"/>
</dbReference>
<dbReference type="Proteomes" id="UP000015102">
    <property type="component" value="Unassembled WGS sequence"/>
</dbReference>
<proteinExistence type="predicted"/>
<reference evidence="1" key="2">
    <citation type="submission" date="2015-06" db="UniProtKB">
        <authorList>
            <consortium name="EnsemblMetazoa"/>
        </authorList>
    </citation>
    <scope>IDENTIFICATION</scope>
</reference>
<organism evidence="1 2">
    <name type="scientific">Megaselia scalaris</name>
    <name type="common">Humpbacked fly</name>
    <name type="synonym">Phora scalaris</name>
    <dbReference type="NCBI Taxonomy" id="36166"/>
    <lineage>
        <taxon>Eukaryota</taxon>
        <taxon>Metazoa</taxon>
        <taxon>Ecdysozoa</taxon>
        <taxon>Arthropoda</taxon>
        <taxon>Hexapoda</taxon>
        <taxon>Insecta</taxon>
        <taxon>Pterygota</taxon>
        <taxon>Neoptera</taxon>
        <taxon>Endopterygota</taxon>
        <taxon>Diptera</taxon>
        <taxon>Brachycera</taxon>
        <taxon>Muscomorpha</taxon>
        <taxon>Platypezoidea</taxon>
        <taxon>Phoridae</taxon>
        <taxon>Megaseliini</taxon>
        <taxon>Megaselia</taxon>
    </lineage>
</organism>
<reference evidence="2" key="1">
    <citation type="submission" date="2013-02" db="EMBL/GenBank/DDBJ databases">
        <authorList>
            <person name="Hughes D."/>
        </authorList>
    </citation>
    <scope>NUCLEOTIDE SEQUENCE</scope>
    <source>
        <strain>Durham</strain>
        <strain evidence="2">NC isolate 2 -- Noor lab</strain>
    </source>
</reference>